<sequence length="303" mass="33971">MSQKVDFHCHSTASDGVLSPRQVLERAVAREVDYLALTDHDTVAGVRWLRDQGLLAQYQEQLTMVFGSELSCLWGTSEIHIVALGLDMDDPDVQTFLEQQGEARWQRSERIADKVARRLPGFAAEACLEGAVQQAQQAQAKADPDFILSDRDLQIGRPHFAGWMVEQGIVADRNSAFDKYLGAKRIGNARQHWPGLQETVRAIRSWNAVPVLAHPGRYRMTGMKLQEVIRGFKEAGGLAMEVVGCQQPWGERETMAKYCEKFELHASLGSDFHGPWSEYVELGRLAPVPENCRPVMELLEALN</sequence>
<evidence type="ECO:0000313" key="2">
    <source>
        <dbReference type="EMBL" id="SMA50521.1"/>
    </source>
</evidence>
<dbReference type="PANTHER" id="PTHR42924:SF3">
    <property type="entry name" value="POLYMERASE_HISTIDINOL PHOSPHATASE N-TERMINAL DOMAIN-CONTAINING PROTEIN"/>
    <property type="match status" value="1"/>
</dbReference>
<dbReference type="InterPro" id="IPR016195">
    <property type="entry name" value="Pol/histidinol_Pase-like"/>
</dbReference>
<name>A0A1X7AQB9_9GAMM</name>
<dbReference type="SMART" id="SM00481">
    <property type="entry name" value="POLIIIAc"/>
    <property type="match status" value="1"/>
</dbReference>
<gene>
    <name evidence="2" type="ORF">EHSB41UT_04332</name>
</gene>
<keyword evidence="3" id="KW-1185">Reference proteome</keyword>
<evidence type="ECO:0000313" key="3">
    <source>
        <dbReference type="Proteomes" id="UP000196573"/>
    </source>
</evidence>
<feature type="domain" description="Polymerase/histidinol phosphatase N-terminal" evidence="1">
    <location>
        <begin position="5"/>
        <end position="74"/>
    </location>
</feature>
<accession>A0A1X7AQB9</accession>
<organism evidence="2 3">
    <name type="scientific">Parendozoicomonas haliclonae</name>
    <dbReference type="NCBI Taxonomy" id="1960125"/>
    <lineage>
        <taxon>Bacteria</taxon>
        <taxon>Pseudomonadati</taxon>
        <taxon>Pseudomonadota</taxon>
        <taxon>Gammaproteobacteria</taxon>
        <taxon>Oceanospirillales</taxon>
        <taxon>Endozoicomonadaceae</taxon>
        <taxon>Parendozoicomonas</taxon>
    </lineage>
</organism>
<dbReference type="GO" id="GO:0004534">
    <property type="term" value="F:5'-3' RNA exonuclease activity"/>
    <property type="evidence" value="ECO:0007669"/>
    <property type="project" value="TreeGrafter"/>
</dbReference>
<evidence type="ECO:0000259" key="1">
    <source>
        <dbReference type="SMART" id="SM00481"/>
    </source>
</evidence>
<dbReference type="GO" id="GO:0035312">
    <property type="term" value="F:5'-3' DNA exonuclease activity"/>
    <property type="evidence" value="ECO:0007669"/>
    <property type="project" value="TreeGrafter"/>
</dbReference>
<dbReference type="Gene3D" id="3.20.20.140">
    <property type="entry name" value="Metal-dependent hydrolases"/>
    <property type="match status" value="1"/>
</dbReference>
<dbReference type="Gene3D" id="1.10.150.650">
    <property type="match status" value="1"/>
</dbReference>
<dbReference type="InterPro" id="IPR003141">
    <property type="entry name" value="Pol/His_phosphatase_N"/>
</dbReference>
<dbReference type="EMBL" id="FWPT01000013">
    <property type="protein sequence ID" value="SMA50521.1"/>
    <property type="molecule type" value="Genomic_DNA"/>
</dbReference>
<proteinExistence type="predicted"/>
<dbReference type="InterPro" id="IPR052018">
    <property type="entry name" value="PHP_domain"/>
</dbReference>
<dbReference type="RefSeq" id="WP_087112959.1">
    <property type="nucleotide sequence ID" value="NZ_CBCSCN010000016.1"/>
</dbReference>
<protein>
    <recommendedName>
        <fullName evidence="1">Polymerase/histidinol phosphatase N-terminal domain-containing protein</fullName>
    </recommendedName>
</protein>
<dbReference type="CDD" id="cd07438">
    <property type="entry name" value="PHP_HisPPase_AMP"/>
    <property type="match status" value="1"/>
</dbReference>
<dbReference type="SUPFAM" id="SSF89550">
    <property type="entry name" value="PHP domain-like"/>
    <property type="match status" value="1"/>
</dbReference>
<dbReference type="Proteomes" id="UP000196573">
    <property type="component" value="Unassembled WGS sequence"/>
</dbReference>
<dbReference type="PANTHER" id="PTHR42924">
    <property type="entry name" value="EXONUCLEASE"/>
    <property type="match status" value="1"/>
</dbReference>
<reference evidence="2 3" key="1">
    <citation type="submission" date="2017-03" db="EMBL/GenBank/DDBJ databases">
        <authorList>
            <person name="Afonso C.L."/>
            <person name="Miller P.J."/>
            <person name="Scott M.A."/>
            <person name="Spackman E."/>
            <person name="Goraichik I."/>
            <person name="Dimitrov K.M."/>
            <person name="Suarez D.L."/>
            <person name="Swayne D.E."/>
        </authorList>
    </citation>
    <scope>NUCLEOTIDE SEQUENCE [LARGE SCALE GENOMIC DNA]</scope>
    <source>
        <strain evidence="2">SB41UT1</strain>
    </source>
</reference>
<dbReference type="OrthoDB" id="9804333at2"/>
<dbReference type="AlphaFoldDB" id="A0A1X7AQB9"/>